<dbReference type="eggNOG" id="COG1611">
    <property type="taxonomic scope" value="Bacteria"/>
</dbReference>
<dbReference type="Pfam" id="PF18306">
    <property type="entry name" value="LDcluster4"/>
    <property type="match status" value="1"/>
</dbReference>
<organism evidence="1 2">
    <name type="scientific">Marinithermus hydrothermalis (strain DSM 14884 / JCM 11576 / T1)</name>
    <dbReference type="NCBI Taxonomy" id="869210"/>
    <lineage>
        <taxon>Bacteria</taxon>
        <taxon>Thermotogati</taxon>
        <taxon>Deinococcota</taxon>
        <taxon>Deinococci</taxon>
        <taxon>Thermales</taxon>
        <taxon>Thermaceae</taxon>
        <taxon>Marinithermus</taxon>
    </lineage>
</organism>
<keyword evidence="2" id="KW-1185">Reference proteome</keyword>
<proteinExistence type="predicted"/>
<dbReference type="SUPFAM" id="SSF102405">
    <property type="entry name" value="MCP/YpsA-like"/>
    <property type="match status" value="1"/>
</dbReference>
<protein>
    <recommendedName>
        <fullName evidence="3">Rossmann fold nucleotide-binding protein</fullName>
    </recommendedName>
</protein>
<dbReference type="HOGENOM" id="CLU_058336_0_5_0"/>
<dbReference type="Gene3D" id="3.40.50.450">
    <property type="match status" value="1"/>
</dbReference>
<dbReference type="EMBL" id="CP002630">
    <property type="protein sequence ID" value="AEB11139.1"/>
    <property type="molecule type" value="Genomic_DNA"/>
</dbReference>
<dbReference type="PANTHER" id="PTHR43393">
    <property type="entry name" value="CYTOKININ RIBOSIDE 5'-MONOPHOSPHATE PHOSPHORIBOHYDROLASE"/>
    <property type="match status" value="1"/>
</dbReference>
<dbReference type="InterPro" id="IPR041164">
    <property type="entry name" value="LDcluster4"/>
</dbReference>
<dbReference type="OrthoDB" id="9801098at2"/>
<accession>F2NKV0</accession>
<evidence type="ECO:0000313" key="2">
    <source>
        <dbReference type="Proteomes" id="UP000007030"/>
    </source>
</evidence>
<reference evidence="1 2" key="1">
    <citation type="journal article" date="2012" name="Stand. Genomic Sci.">
        <title>Complete genome sequence of the aerobic, heterotroph Marinithermus hydrothermalis type strain (T1(T)) from a deep-sea hydrothermal vent chimney.</title>
        <authorList>
            <person name="Copeland A."/>
            <person name="Gu W."/>
            <person name="Yasawong M."/>
            <person name="Lapidus A."/>
            <person name="Lucas S."/>
            <person name="Deshpande S."/>
            <person name="Pagani I."/>
            <person name="Tapia R."/>
            <person name="Cheng J.F."/>
            <person name="Goodwin L.A."/>
            <person name="Pitluck S."/>
            <person name="Liolios K."/>
            <person name="Ivanova N."/>
            <person name="Mavromatis K."/>
            <person name="Mikhailova N."/>
            <person name="Pati A."/>
            <person name="Chen A."/>
            <person name="Palaniappan K."/>
            <person name="Land M."/>
            <person name="Pan C."/>
            <person name="Brambilla E.M."/>
            <person name="Rohde M."/>
            <person name="Tindall B.J."/>
            <person name="Sikorski J."/>
            <person name="Goker M."/>
            <person name="Detter J.C."/>
            <person name="Bristow J."/>
            <person name="Eisen J.A."/>
            <person name="Markowitz V."/>
            <person name="Hugenholtz P."/>
            <person name="Kyrpides N.C."/>
            <person name="Klenk H.P."/>
            <person name="Woyke T."/>
        </authorList>
    </citation>
    <scope>NUCLEOTIDE SEQUENCE [LARGE SCALE GENOMIC DNA]</scope>
    <source>
        <strain evidence="2">DSM 14884 / JCM 11576 / T1</strain>
    </source>
</reference>
<dbReference type="InterPro" id="IPR052341">
    <property type="entry name" value="LOG_family_nucleotidases"/>
</dbReference>
<evidence type="ECO:0000313" key="1">
    <source>
        <dbReference type="EMBL" id="AEB11139.1"/>
    </source>
</evidence>
<dbReference type="KEGG" id="mhd:Marky_0386"/>
<sequence length="175" mass="18397">MRLVTVFGSSKLTPSDPGYAVAYAWGRRIGTLGFGVATGGYGGAMEAVSRGVKEAGGVVVGVTAPALFKERGGPNPHVDVELPAPSLPARIERLVDLGCAYLALPGGVGTLTELAVAWNLAYIRWLQGQAPKPLGAHPAWLEWLRPGLEIQPEHLALIQPVPDEAALEAFLTRLA</sequence>
<name>F2NKV0_MARHT</name>
<dbReference type="STRING" id="869210.Marky_0386"/>
<gene>
    <name evidence="1" type="ordered locus">Marky_0386</name>
</gene>
<dbReference type="RefSeq" id="WP_013703194.1">
    <property type="nucleotide sequence ID" value="NC_015387.1"/>
</dbReference>
<evidence type="ECO:0008006" key="3">
    <source>
        <dbReference type="Google" id="ProtNLM"/>
    </source>
</evidence>
<dbReference type="PANTHER" id="PTHR43393:SF3">
    <property type="entry name" value="LYSINE DECARBOXYLASE-LIKE PROTEIN"/>
    <property type="match status" value="1"/>
</dbReference>
<dbReference type="AlphaFoldDB" id="F2NKV0"/>
<dbReference type="GO" id="GO:0005829">
    <property type="term" value="C:cytosol"/>
    <property type="evidence" value="ECO:0007669"/>
    <property type="project" value="TreeGrafter"/>
</dbReference>
<dbReference type="Proteomes" id="UP000007030">
    <property type="component" value="Chromosome"/>
</dbReference>